<gene>
    <name evidence="2" type="ORF">EOI86_23605</name>
</gene>
<feature type="domain" description="Polysaccharide pyruvyl transferase" evidence="1">
    <location>
        <begin position="15"/>
        <end position="355"/>
    </location>
</feature>
<dbReference type="Pfam" id="PF04230">
    <property type="entry name" value="PS_pyruv_trans"/>
    <property type="match status" value="1"/>
</dbReference>
<dbReference type="RefSeq" id="WP_127768133.1">
    <property type="nucleotide sequence ID" value="NZ_SADE01000004.1"/>
</dbReference>
<organism evidence="2 3">
    <name type="scientific">Hwanghaeella grinnelliae</name>
    <dbReference type="NCBI Taxonomy" id="2500179"/>
    <lineage>
        <taxon>Bacteria</taxon>
        <taxon>Pseudomonadati</taxon>
        <taxon>Pseudomonadota</taxon>
        <taxon>Alphaproteobacteria</taxon>
        <taxon>Rhodospirillales</taxon>
        <taxon>Rhodospirillaceae</taxon>
        <taxon>Hwanghaeella</taxon>
    </lineage>
</organism>
<name>A0A3S2W736_9PROT</name>
<protein>
    <recommendedName>
        <fullName evidence="1">Polysaccharide pyruvyl transferase domain-containing protein</fullName>
    </recommendedName>
</protein>
<evidence type="ECO:0000313" key="2">
    <source>
        <dbReference type="EMBL" id="RVU34103.1"/>
    </source>
</evidence>
<dbReference type="AlphaFoldDB" id="A0A3S2W736"/>
<evidence type="ECO:0000313" key="3">
    <source>
        <dbReference type="Proteomes" id="UP000287447"/>
    </source>
</evidence>
<dbReference type="InterPro" id="IPR007345">
    <property type="entry name" value="Polysacch_pyruvyl_Trfase"/>
</dbReference>
<evidence type="ECO:0000259" key="1">
    <source>
        <dbReference type="Pfam" id="PF04230"/>
    </source>
</evidence>
<sequence length="434" mass="47073">MTRIAIFGAAPDTMNLGVSALLASMLDGLSSRLPTPSFLVFDNKLGSRQSTIGIGNNQSIDVALAGARVGNRYYLPENLGTMATCAKVGGPFVTVHPILKDLQSCDAILNISGGDSFSDIYGPARFSAIVRPMQIAHMLGIPLILPPQTYGPYKNPGIRDTAANAVKRAEMCWARDENSFEILKDLLGTEFNPDNHLCGVDVAFGLAPSDAHEQLPEPLKTWIRDGEPMAGINVSGLIYLDPVKAKDHYGFRADYETALVRFATKLLETTQHKLVLVPHVMQPFGNYESDGEACEALSRALPEVYRDRIVVSPMNLDQSQAKWVISKMEWFCGTRMHSTIASLSSGVATASIVYSDKANGVFASCGQESHALDPRLMNTDDIVEELLNSFTTRIAAKESLSDKLPSVLAKAQQQMDMIAARIRNASGDAKRGHG</sequence>
<reference evidence="3" key="1">
    <citation type="submission" date="2019-01" db="EMBL/GenBank/DDBJ databases">
        <title>Gri0909 isolated from a small marine red alga.</title>
        <authorList>
            <person name="Kim J."/>
            <person name="Jeong S.E."/>
            <person name="Jeon C.O."/>
        </authorList>
    </citation>
    <scope>NUCLEOTIDE SEQUENCE [LARGE SCALE GENOMIC DNA]</scope>
    <source>
        <strain evidence="3">Gri0909</strain>
    </source>
</reference>
<dbReference type="PANTHER" id="PTHR36836:SF1">
    <property type="entry name" value="COLANIC ACID BIOSYNTHESIS PROTEIN WCAK"/>
    <property type="match status" value="1"/>
</dbReference>
<dbReference type="Proteomes" id="UP000287447">
    <property type="component" value="Unassembled WGS sequence"/>
</dbReference>
<proteinExistence type="predicted"/>
<dbReference type="OrthoDB" id="1814359at2"/>
<comment type="caution">
    <text evidence="2">The sequence shown here is derived from an EMBL/GenBank/DDBJ whole genome shotgun (WGS) entry which is preliminary data.</text>
</comment>
<accession>A0A3S2W736</accession>
<dbReference type="PANTHER" id="PTHR36836">
    <property type="entry name" value="COLANIC ACID BIOSYNTHESIS PROTEIN WCAK"/>
    <property type="match status" value="1"/>
</dbReference>
<keyword evidence="3" id="KW-1185">Reference proteome</keyword>
<dbReference type="EMBL" id="SADE01000004">
    <property type="protein sequence ID" value="RVU34103.1"/>
    <property type="molecule type" value="Genomic_DNA"/>
</dbReference>